<dbReference type="InterPro" id="IPR052654">
    <property type="entry name" value="CS_Sulfotransferase"/>
</dbReference>
<dbReference type="Gene3D" id="3.40.50.300">
    <property type="entry name" value="P-loop containing nucleotide triphosphate hydrolases"/>
    <property type="match status" value="1"/>
</dbReference>
<dbReference type="PANTHER" id="PTHR15723:SF0">
    <property type="entry name" value="CARBOHYDRATE SULFOTRANSFERASE 15"/>
    <property type="match status" value="1"/>
</dbReference>
<comment type="caution">
    <text evidence="2">The sequence shown here is derived from an EMBL/GenBank/DDBJ whole genome shotgun (WGS) entry which is preliminary data.</text>
</comment>
<dbReference type="OrthoDB" id="411451at2759"/>
<sequence>MPDELTREQVMRSILERERWDARKNAKLIAKAPSFSSLIDHRGSAEYSDNWTAPTRYVQEHIPTRPLEEVARFNPLSPTHRAPILPTLFMPGFPKSATSWLYGCLLHAFSPEAVGCGRHAHRWGADKCPHRFAMTALYSTARGEFREKKELFYFGGIRGDEQFRFRHDLMDLHGPDPTVPHLPPLWPWEQSMGTMVSKREMLHAMCSKSVHSQSCLLERRDKNCTKATCSEPCALPPRCSNLGTAACEDPNWFKFRFSCKAQGSNKPLPSSGCYHPACVRTAPASPQLSGQFIKCAWDRAFAFDGRGAITKEAYCVHSLLPWAKKDELNVSVVDFTPNYICDAEAMRRLHEGAAGQHGRLRFIVVMRDPIMRAFSEWAMFSLGWNWDPVKNFSASMAFKIRDLKQCNETLFNRPDLLRHLPTEEVAQYMRSCFRYGAATMYPTTSMYSVCMLHALRYFRRDQFLVLRYEDLMRMDANTIVSTLSNFTGLHLSTRMTNASQCQPATKTYMKSKSANGSLTTKEQGKPTSPF</sequence>
<dbReference type="Proteomes" id="UP000037460">
    <property type="component" value="Unassembled WGS sequence"/>
</dbReference>
<dbReference type="GO" id="GO:0019319">
    <property type="term" value="P:hexose biosynthetic process"/>
    <property type="evidence" value="ECO:0007669"/>
    <property type="project" value="TreeGrafter"/>
</dbReference>
<evidence type="ECO:0000313" key="3">
    <source>
        <dbReference type="Proteomes" id="UP000037460"/>
    </source>
</evidence>
<reference evidence="3" key="1">
    <citation type="journal article" date="2015" name="PLoS Genet.">
        <title>Genome Sequence and Transcriptome Analyses of Chrysochromulina tobin: Metabolic Tools for Enhanced Algal Fitness in the Prominent Order Prymnesiales (Haptophyceae).</title>
        <authorList>
            <person name="Hovde B.T."/>
            <person name="Deodato C.R."/>
            <person name="Hunsperger H.M."/>
            <person name="Ryken S.A."/>
            <person name="Yost W."/>
            <person name="Jha R.K."/>
            <person name="Patterson J."/>
            <person name="Monnat R.J. Jr."/>
            <person name="Barlow S.B."/>
            <person name="Starkenburg S.R."/>
            <person name="Cattolico R.A."/>
        </authorList>
    </citation>
    <scope>NUCLEOTIDE SEQUENCE</scope>
    <source>
        <strain evidence="3">CCMP291</strain>
    </source>
</reference>
<evidence type="ECO:0000313" key="2">
    <source>
        <dbReference type="EMBL" id="KOO29594.1"/>
    </source>
</evidence>
<dbReference type="GO" id="GO:0050659">
    <property type="term" value="F:N-acetylgalactosamine 4-sulfate 6-O-sulfotransferase activity"/>
    <property type="evidence" value="ECO:0007669"/>
    <property type="project" value="TreeGrafter"/>
</dbReference>
<protein>
    <submittedName>
        <fullName evidence="2">Uncharacterized protein</fullName>
    </submittedName>
</protein>
<name>A0A0M0JSN0_9EUKA</name>
<keyword evidence="3" id="KW-1185">Reference proteome</keyword>
<organism evidence="2 3">
    <name type="scientific">Chrysochromulina tobinii</name>
    <dbReference type="NCBI Taxonomy" id="1460289"/>
    <lineage>
        <taxon>Eukaryota</taxon>
        <taxon>Haptista</taxon>
        <taxon>Haptophyta</taxon>
        <taxon>Prymnesiophyceae</taxon>
        <taxon>Prymnesiales</taxon>
        <taxon>Chrysochromulinaceae</taxon>
        <taxon>Chrysochromulina</taxon>
    </lineage>
</organism>
<dbReference type="AlphaFoldDB" id="A0A0M0JSN0"/>
<proteinExistence type="predicted"/>
<dbReference type="EMBL" id="JWZX01002392">
    <property type="protein sequence ID" value="KOO29594.1"/>
    <property type="molecule type" value="Genomic_DNA"/>
</dbReference>
<accession>A0A0M0JSN0</accession>
<evidence type="ECO:0000256" key="1">
    <source>
        <dbReference type="SAM" id="MobiDB-lite"/>
    </source>
</evidence>
<gene>
    <name evidence="2" type="ORF">Ctob_007332</name>
</gene>
<dbReference type="InterPro" id="IPR027417">
    <property type="entry name" value="P-loop_NTPase"/>
</dbReference>
<dbReference type="SUPFAM" id="SSF52540">
    <property type="entry name" value="P-loop containing nucleoside triphosphate hydrolases"/>
    <property type="match status" value="1"/>
</dbReference>
<feature type="region of interest" description="Disordered" evidence="1">
    <location>
        <begin position="508"/>
        <end position="530"/>
    </location>
</feature>
<dbReference type="PANTHER" id="PTHR15723">
    <property type="entry name" value="CARBOHYDRATE SULFOTRANSFERASE 15"/>
    <property type="match status" value="1"/>
</dbReference>
<feature type="compositionally biased region" description="Polar residues" evidence="1">
    <location>
        <begin position="508"/>
        <end position="521"/>
    </location>
</feature>